<sequence length="98" mass="11249">MAASQTSSIYSDTFELDDLLCRISKQADDQNETTIRALYQERDFLQKNINVLQQSCRAAYKIINYLRQLVAQLEQLLDDASSLMAKEKNDYLANCTAF</sequence>
<dbReference type="Proteomes" id="UP000805649">
    <property type="component" value="Unassembled WGS sequence"/>
</dbReference>
<name>A0ACC3YCT5_COLTU</name>
<organism evidence="1 2">
    <name type="scientific">Colletotrichum truncatum</name>
    <name type="common">Anthracnose fungus</name>
    <name type="synonym">Colletotrichum capsici</name>
    <dbReference type="NCBI Taxonomy" id="5467"/>
    <lineage>
        <taxon>Eukaryota</taxon>
        <taxon>Fungi</taxon>
        <taxon>Dikarya</taxon>
        <taxon>Ascomycota</taxon>
        <taxon>Pezizomycotina</taxon>
        <taxon>Sordariomycetes</taxon>
        <taxon>Hypocreomycetidae</taxon>
        <taxon>Glomerellales</taxon>
        <taxon>Glomerellaceae</taxon>
        <taxon>Colletotrichum</taxon>
        <taxon>Colletotrichum truncatum species complex</taxon>
    </lineage>
</organism>
<keyword evidence="2" id="KW-1185">Reference proteome</keyword>
<evidence type="ECO:0000313" key="1">
    <source>
        <dbReference type="EMBL" id="KAL0929612.1"/>
    </source>
</evidence>
<protein>
    <submittedName>
        <fullName evidence="1">Uncharacterized protein</fullName>
    </submittedName>
</protein>
<reference evidence="1 2" key="1">
    <citation type="journal article" date="2020" name="Phytopathology">
        <title>Genome Sequence Resources of Colletotrichum truncatum, C. plurivorum, C. musicola, and C. sojae: Four Species Pathogenic to Soybean (Glycine max).</title>
        <authorList>
            <person name="Rogerio F."/>
            <person name="Boufleur T.R."/>
            <person name="Ciampi-Guillardi M."/>
            <person name="Sukno S.A."/>
            <person name="Thon M.R."/>
            <person name="Massola Junior N.S."/>
            <person name="Baroncelli R."/>
        </authorList>
    </citation>
    <scope>NUCLEOTIDE SEQUENCE [LARGE SCALE GENOMIC DNA]</scope>
    <source>
        <strain evidence="1 2">CMES1059</strain>
    </source>
</reference>
<evidence type="ECO:0000313" key="2">
    <source>
        <dbReference type="Proteomes" id="UP000805649"/>
    </source>
</evidence>
<gene>
    <name evidence="1" type="ORF">CTRU02_215511</name>
</gene>
<proteinExistence type="predicted"/>
<comment type="caution">
    <text evidence="1">The sequence shown here is derived from an EMBL/GenBank/DDBJ whole genome shotgun (WGS) entry which is preliminary data.</text>
</comment>
<accession>A0ACC3YCT5</accession>
<dbReference type="EMBL" id="VUJX02000016">
    <property type="protein sequence ID" value="KAL0929612.1"/>
    <property type="molecule type" value="Genomic_DNA"/>
</dbReference>